<proteinExistence type="inferred from homology"/>
<feature type="domain" description="ABC3 transporter permease C-terminal" evidence="8">
    <location>
        <begin position="264"/>
        <end position="382"/>
    </location>
</feature>
<comment type="similarity">
    <text evidence="2">Belongs to the ABC-4 integral membrane protein family. LolC/E subfamily.</text>
</comment>
<dbReference type="PANTHER" id="PTHR30489:SF0">
    <property type="entry name" value="LIPOPROTEIN-RELEASING SYSTEM TRANSMEMBRANE PROTEIN LOLE"/>
    <property type="match status" value="1"/>
</dbReference>
<evidence type="ECO:0000256" key="2">
    <source>
        <dbReference type="ARBA" id="ARBA00005236"/>
    </source>
</evidence>
<dbReference type="Proteomes" id="UP001429745">
    <property type="component" value="Unassembled WGS sequence"/>
</dbReference>
<dbReference type="EMBL" id="JABACI010000001">
    <property type="protein sequence ID" value="NLP83252.1"/>
    <property type="molecule type" value="Genomic_DNA"/>
</dbReference>
<name>A0ABX1K8A6_9MICO</name>
<keyword evidence="4 7" id="KW-0812">Transmembrane</keyword>
<feature type="transmembrane region" description="Helical" evidence="7">
    <location>
        <begin position="354"/>
        <end position="376"/>
    </location>
</feature>
<feature type="transmembrane region" description="Helical" evidence="7">
    <location>
        <begin position="313"/>
        <end position="342"/>
    </location>
</feature>
<keyword evidence="3" id="KW-1003">Cell membrane</keyword>
<comment type="caution">
    <text evidence="9">The sequence shown here is derived from an EMBL/GenBank/DDBJ whole genome shotgun (WGS) entry which is preliminary data.</text>
</comment>
<feature type="domain" description="ABC3 transporter permease C-terminal" evidence="8">
    <location>
        <begin position="716"/>
        <end position="815"/>
    </location>
</feature>
<feature type="transmembrane region" description="Helical" evidence="7">
    <location>
        <begin position="716"/>
        <end position="739"/>
    </location>
</feature>
<evidence type="ECO:0000256" key="4">
    <source>
        <dbReference type="ARBA" id="ARBA00022692"/>
    </source>
</evidence>
<evidence type="ECO:0000313" key="10">
    <source>
        <dbReference type="Proteomes" id="UP001429745"/>
    </source>
</evidence>
<reference evidence="9 10" key="1">
    <citation type="submission" date="2020-04" db="EMBL/GenBank/DDBJ databases">
        <title>CFH 90308 Microbacterium sp.</title>
        <authorList>
            <person name="Nie G."/>
            <person name="Ming H."/>
            <person name="Xia T."/>
        </authorList>
    </citation>
    <scope>NUCLEOTIDE SEQUENCE [LARGE SCALE GENOMIC DNA]</scope>
    <source>
        <strain evidence="9 10">CFH 90308</strain>
    </source>
</reference>
<evidence type="ECO:0000256" key="3">
    <source>
        <dbReference type="ARBA" id="ARBA00022475"/>
    </source>
</evidence>
<gene>
    <name evidence="9" type="ORF">HF576_05285</name>
</gene>
<evidence type="ECO:0000256" key="5">
    <source>
        <dbReference type="ARBA" id="ARBA00022989"/>
    </source>
</evidence>
<feature type="transmembrane region" description="Helical" evidence="7">
    <location>
        <begin position="760"/>
        <end position="784"/>
    </location>
</feature>
<evidence type="ECO:0000259" key="8">
    <source>
        <dbReference type="Pfam" id="PF02687"/>
    </source>
</evidence>
<protein>
    <submittedName>
        <fullName evidence="9">FtsX-like permease family protein</fullName>
    </submittedName>
</protein>
<dbReference type="Pfam" id="PF02687">
    <property type="entry name" value="FtsX"/>
    <property type="match status" value="2"/>
</dbReference>
<evidence type="ECO:0000313" key="9">
    <source>
        <dbReference type="EMBL" id="NLP83252.1"/>
    </source>
</evidence>
<feature type="transmembrane region" description="Helical" evidence="7">
    <location>
        <begin position="258"/>
        <end position="285"/>
    </location>
</feature>
<keyword evidence="5 7" id="KW-1133">Transmembrane helix</keyword>
<feature type="transmembrane region" description="Helical" evidence="7">
    <location>
        <begin position="436"/>
        <end position="455"/>
    </location>
</feature>
<feature type="transmembrane region" description="Helical" evidence="7">
    <location>
        <begin position="404"/>
        <end position="424"/>
    </location>
</feature>
<feature type="transmembrane region" description="Helical" evidence="7">
    <location>
        <begin position="485"/>
        <end position="504"/>
    </location>
</feature>
<evidence type="ECO:0000256" key="7">
    <source>
        <dbReference type="SAM" id="Phobius"/>
    </source>
</evidence>
<evidence type="ECO:0000256" key="6">
    <source>
        <dbReference type="ARBA" id="ARBA00023136"/>
    </source>
</evidence>
<dbReference type="InterPro" id="IPR003838">
    <property type="entry name" value="ABC3_permease_C"/>
</dbReference>
<dbReference type="InterPro" id="IPR051447">
    <property type="entry name" value="Lipoprotein-release_system"/>
</dbReference>
<dbReference type="RefSeq" id="WP_168911684.1">
    <property type="nucleotide sequence ID" value="NZ_JABACI010000001.1"/>
</dbReference>
<comment type="subcellular location">
    <subcellularLocation>
        <location evidence="1">Cell membrane</location>
        <topology evidence="1">Multi-pass membrane protein</topology>
    </subcellularLocation>
</comment>
<keyword evidence="10" id="KW-1185">Reference proteome</keyword>
<feature type="transmembrane region" description="Helical" evidence="7">
    <location>
        <begin position="796"/>
        <end position="816"/>
    </location>
</feature>
<dbReference type="PANTHER" id="PTHR30489">
    <property type="entry name" value="LIPOPROTEIN-RELEASING SYSTEM TRANSMEMBRANE PROTEIN LOLE"/>
    <property type="match status" value="1"/>
</dbReference>
<organism evidence="9 10">
    <name type="scientific">Microbacterium salsuginis</name>
    <dbReference type="NCBI Taxonomy" id="2722803"/>
    <lineage>
        <taxon>Bacteria</taxon>
        <taxon>Bacillati</taxon>
        <taxon>Actinomycetota</taxon>
        <taxon>Actinomycetes</taxon>
        <taxon>Micrococcales</taxon>
        <taxon>Microbacteriaceae</taxon>
        <taxon>Microbacterium</taxon>
    </lineage>
</organism>
<keyword evidence="6 7" id="KW-0472">Membrane</keyword>
<accession>A0ABX1K8A6</accession>
<sequence length="839" mass="85620">MWAIALSSIRYRLAAFVAVFISTALGAALVMTAGGFFETGIRLTAPADRLSSAEMIVIGSPDYVMLSPEGDRTTDYRPFPERRRIDPAAASTLDGIQGVESAVPVYLIQGHVRHEDDLEPVVVQNASSAAAGPYETRSGELPRNAGTVALSASLAEAYSLTEGDAVSITIGGEEQERRIVGILGDAHSPETVFISDEAAAKASGSGSVDAIAVDPAAGADRAEVREAIHASVADVVVLEGDGRGAAENPAVSASRIPAIVTGAVFAGIVLVVLATIVSGTVSLSVRQRSREISLLRATGATGKQARRVIMIETMVIGVAGIGIGVLLGYPITASVFGVVSAVGLFPPTLQLEVGVIPVAIAAIAPLLVLFLATAAASRSARRSRAIDALQEAAVPKVRVGVTRWIFGVIFGMGAIALAIITALMPPALVTATSGPAVLAGSISAALLAPVWLRVANALLRPIVRSVSGPLGVVASDSLRLRSGQLSTVTACIALVVGIGVGNLASQEIQRGAALAAAVAPFRADAVIQAPGQAERVSERAGALDAAQAAGPVILSGGWIEKPYDASHPDRPWSVTGLTTAEVTTFRAEQGTLADLTGASIALPTRNAEELGLSIGDDVLFRFGDGSADTLRLVATYPDRIGYERILMPADLLAPHTTPREASTVLVRAADGVSESELREALRTEFSSSAGVHVGDARTIAGMAAAGLGVQTIINSLMVAITIAYAAIAVINTLTVTILARRRELALLRLTGATRRQVAQVLASETAVLAITGTLLGLVVALAAVGPTALAVGGSMVTGGALLIVAATLAVVGVLVLPITRMIGRRATAGRAVDGVAGPL</sequence>
<evidence type="ECO:0000256" key="1">
    <source>
        <dbReference type="ARBA" id="ARBA00004651"/>
    </source>
</evidence>